<dbReference type="Gene3D" id="3.40.109.30">
    <property type="entry name" value="putative nitroreductase (tm1586), domain 2"/>
    <property type="match status" value="1"/>
</dbReference>
<evidence type="ECO:0000259" key="1">
    <source>
        <dbReference type="Pfam" id="PF14512"/>
    </source>
</evidence>
<dbReference type="SUPFAM" id="SSF55469">
    <property type="entry name" value="FMN-dependent nitroreductase-like"/>
    <property type="match status" value="2"/>
</dbReference>
<organism evidence="2 3">
    <name type="scientific">Anaerocolumna chitinilytica</name>
    <dbReference type="NCBI Taxonomy" id="1727145"/>
    <lineage>
        <taxon>Bacteria</taxon>
        <taxon>Bacillati</taxon>
        <taxon>Bacillota</taxon>
        <taxon>Clostridia</taxon>
        <taxon>Lachnospirales</taxon>
        <taxon>Lachnospiraceae</taxon>
        <taxon>Anaerocolumna</taxon>
    </lineage>
</organism>
<proteinExistence type="predicted"/>
<dbReference type="InterPro" id="IPR029478">
    <property type="entry name" value="TM1586_NiRdase"/>
</dbReference>
<sequence length="274" mass="31374">MQLLDAITKRRSIRKYTSEEISTNTMEQIKSFSRSVKPLDESIKTEMDFVSGAAVKLDFNLPITAPYYIVFYSEKKEGYLTNAGFMLQQMDLYLFTIGLGSLWLGVGRPEQKVKNNMEYVIVLAFGIPDAPPRLGFSEFNMSTLYDISTKRKPISEIMLGQDERIEYARVAPSTSNSQPWFFVCQDGRIEVYIVKRAESDNFINNDGNFELKREKVSDEVQKRYSRNNQIDIGIALCHLWLASIHIGKPFSFNFGGKPILELAPNEYEFFGTIS</sequence>
<dbReference type="RefSeq" id="WP_185259186.1">
    <property type="nucleotide sequence ID" value="NZ_AP023368.1"/>
</dbReference>
<reference evidence="2 3" key="2">
    <citation type="submission" date="2020-08" db="EMBL/GenBank/DDBJ databases">
        <authorList>
            <person name="Ueki A."/>
            <person name="Tonouchi A."/>
        </authorList>
    </citation>
    <scope>NUCLEOTIDE SEQUENCE [LARGE SCALE GENOMIC DNA]</scope>
    <source>
        <strain evidence="2 3">CTTW</strain>
    </source>
</reference>
<feature type="domain" description="Putative nitroreductase TM1586" evidence="1">
    <location>
        <begin position="3"/>
        <end position="243"/>
    </location>
</feature>
<dbReference type="Gene3D" id="3.40.109.10">
    <property type="entry name" value="NADH Oxidase"/>
    <property type="match status" value="1"/>
</dbReference>
<gene>
    <name evidence="2" type="ORF">bsdcttw_19260</name>
</gene>
<dbReference type="Proteomes" id="UP000515703">
    <property type="component" value="Chromosome"/>
</dbReference>
<protein>
    <submittedName>
        <fullName evidence="2">Nitroreductase</fullName>
    </submittedName>
</protein>
<evidence type="ECO:0000313" key="3">
    <source>
        <dbReference type="Proteomes" id="UP000515703"/>
    </source>
</evidence>
<reference evidence="2 3" key="1">
    <citation type="submission" date="2020-08" db="EMBL/GenBank/DDBJ databases">
        <title>Draft genome sequencing of an Anaerocolumna strain isolated from anoxic soil subjected to BSD treatment.</title>
        <authorList>
            <person name="Uek A."/>
            <person name="Tonouchi A."/>
        </authorList>
    </citation>
    <scope>NUCLEOTIDE SEQUENCE [LARGE SCALE GENOMIC DNA]</scope>
    <source>
        <strain evidence="2 3">CTTW</strain>
    </source>
</reference>
<dbReference type="KEGG" id="acht:bsdcttw_19260"/>
<dbReference type="EMBL" id="AP023368">
    <property type="protein sequence ID" value="BCJ98885.1"/>
    <property type="molecule type" value="Genomic_DNA"/>
</dbReference>
<keyword evidence="3" id="KW-1185">Reference proteome</keyword>
<dbReference type="Pfam" id="PF14512">
    <property type="entry name" value="TM1586_NiRdase"/>
    <property type="match status" value="1"/>
</dbReference>
<evidence type="ECO:0000313" key="2">
    <source>
        <dbReference type="EMBL" id="BCJ98885.1"/>
    </source>
</evidence>
<dbReference type="AlphaFoldDB" id="A0A7I8DP78"/>
<dbReference type="GO" id="GO:0016491">
    <property type="term" value="F:oxidoreductase activity"/>
    <property type="evidence" value="ECO:0007669"/>
    <property type="project" value="InterPro"/>
</dbReference>
<dbReference type="InterPro" id="IPR000415">
    <property type="entry name" value="Nitroreductase-like"/>
</dbReference>
<accession>A0A7I8DP78</accession>
<name>A0A7I8DP78_9FIRM</name>